<name>A0A9Q4AMX6_9HYPH</name>
<keyword evidence="3" id="KW-1185">Reference proteome</keyword>
<dbReference type="InterPro" id="IPR019704">
    <property type="entry name" value="Flagellar_assmbl_FliX_class2"/>
</dbReference>
<dbReference type="RefSeq" id="WP_254674209.1">
    <property type="nucleotide sequence ID" value="NZ_JAMWDU010000003.1"/>
</dbReference>
<accession>A0A9Q4AMX6</accession>
<sequence>MRIDATNRSSGVAGRSAAGKAGSGPAFVPIGEQGAARVSSTAPVAPAAGLDAILALQAVGDFTESRRKAVKRGSRLLDLLEEMKADLLVGRTAPERLEAMVGQLGALRERVEPGLDAVIDDIELRVRVELAKLGRFPQL</sequence>
<evidence type="ECO:0000313" key="2">
    <source>
        <dbReference type="EMBL" id="MCP8887128.1"/>
    </source>
</evidence>
<organism evidence="2 3">
    <name type="scientific">Devosia ureilytica</name>
    <dbReference type="NCBI Taxonomy" id="2952754"/>
    <lineage>
        <taxon>Bacteria</taxon>
        <taxon>Pseudomonadati</taxon>
        <taxon>Pseudomonadota</taxon>
        <taxon>Alphaproteobacteria</taxon>
        <taxon>Hyphomicrobiales</taxon>
        <taxon>Devosiaceae</taxon>
        <taxon>Devosia</taxon>
    </lineage>
</organism>
<gene>
    <name evidence="2" type="ORF">NF348_08430</name>
</gene>
<protein>
    <submittedName>
        <fullName evidence="2">Flagellar assembly protein FliX</fullName>
    </submittedName>
</protein>
<feature type="compositionally biased region" description="Low complexity" evidence="1">
    <location>
        <begin position="9"/>
        <end position="25"/>
    </location>
</feature>
<evidence type="ECO:0000256" key="1">
    <source>
        <dbReference type="SAM" id="MobiDB-lite"/>
    </source>
</evidence>
<dbReference type="AlphaFoldDB" id="A0A9Q4AMX6"/>
<feature type="region of interest" description="Disordered" evidence="1">
    <location>
        <begin position="1"/>
        <end position="25"/>
    </location>
</feature>
<keyword evidence="2" id="KW-0969">Cilium</keyword>
<evidence type="ECO:0000313" key="3">
    <source>
        <dbReference type="Proteomes" id="UP001060275"/>
    </source>
</evidence>
<dbReference type="EMBL" id="JAMWDU010000003">
    <property type="protein sequence ID" value="MCP8887128.1"/>
    <property type="molecule type" value="Genomic_DNA"/>
</dbReference>
<dbReference type="GO" id="GO:0044781">
    <property type="term" value="P:bacterial-type flagellum organization"/>
    <property type="evidence" value="ECO:0007669"/>
    <property type="project" value="InterPro"/>
</dbReference>
<reference evidence="2" key="1">
    <citation type="submission" date="2022-06" db="EMBL/GenBank/DDBJ databases">
        <title>Devosia sp. XJ19-45 genome assembly.</title>
        <authorList>
            <person name="Li B."/>
            <person name="Cai M."/>
            <person name="Nie G."/>
            <person name="Li W."/>
        </authorList>
    </citation>
    <scope>NUCLEOTIDE SEQUENCE</scope>
    <source>
        <strain evidence="2">XJ19-45</strain>
    </source>
</reference>
<keyword evidence="2" id="KW-0966">Cell projection</keyword>
<dbReference type="Proteomes" id="UP001060275">
    <property type="component" value="Unassembled WGS sequence"/>
</dbReference>
<dbReference type="Pfam" id="PF10768">
    <property type="entry name" value="FliX"/>
    <property type="match status" value="1"/>
</dbReference>
<keyword evidence="2" id="KW-0282">Flagellum</keyword>
<comment type="caution">
    <text evidence="2">The sequence shown here is derived from an EMBL/GenBank/DDBJ whole genome shotgun (WGS) entry which is preliminary data.</text>
</comment>
<proteinExistence type="predicted"/>